<dbReference type="PANTHER" id="PTHR31189:SF62">
    <property type="entry name" value="OS01G0976200 PROTEIN"/>
    <property type="match status" value="1"/>
</dbReference>
<dbReference type="Proteomes" id="UP001177140">
    <property type="component" value="Unassembled WGS sequence"/>
</dbReference>
<dbReference type="InterPro" id="IPR014710">
    <property type="entry name" value="RmlC-like_jellyroll"/>
</dbReference>
<organism evidence="2 3">
    <name type="scientific">Papaver nudicaule</name>
    <name type="common">Iceland poppy</name>
    <dbReference type="NCBI Taxonomy" id="74823"/>
    <lineage>
        <taxon>Eukaryota</taxon>
        <taxon>Viridiplantae</taxon>
        <taxon>Streptophyta</taxon>
        <taxon>Embryophyta</taxon>
        <taxon>Tracheophyta</taxon>
        <taxon>Spermatophyta</taxon>
        <taxon>Magnoliopsida</taxon>
        <taxon>Ranunculales</taxon>
        <taxon>Papaveraceae</taxon>
        <taxon>Papaveroideae</taxon>
        <taxon>Papaver</taxon>
    </lineage>
</organism>
<dbReference type="Pfam" id="PF00190">
    <property type="entry name" value="Cupin_1"/>
    <property type="match status" value="2"/>
</dbReference>
<dbReference type="InterPro" id="IPR006045">
    <property type="entry name" value="Cupin_1"/>
</dbReference>
<proteinExistence type="predicted"/>
<evidence type="ECO:0000313" key="2">
    <source>
        <dbReference type="EMBL" id="MCL7045018.1"/>
    </source>
</evidence>
<accession>A0AA41VPH0</accession>
<gene>
    <name evidence="2" type="ORF">MKW94_021012</name>
</gene>
<dbReference type="SUPFAM" id="SSF51182">
    <property type="entry name" value="RmlC-like cupins"/>
    <property type="match status" value="1"/>
</dbReference>
<dbReference type="PANTHER" id="PTHR31189">
    <property type="entry name" value="OS03G0336100 PROTEIN-RELATED"/>
    <property type="match status" value="1"/>
</dbReference>
<keyword evidence="3" id="KW-1185">Reference proteome</keyword>
<dbReference type="EMBL" id="JAJJMA010264773">
    <property type="protein sequence ID" value="MCL7045018.1"/>
    <property type="molecule type" value="Genomic_DNA"/>
</dbReference>
<evidence type="ECO:0000313" key="3">
    <source>
        <dbReference type="Proteomes" id="UP001177140"/>
    </source>
</evidence>
<feature type="domain" description="Cupin type-1" evidence="1">
    <location>
        <begin position="165"/>
        <end position="274"/>
    </location>
</feature>
<reference evidence="2" key="1">
    <citation type="submission" date="2022-03" db="EMBL/GenBank/DDBJ databases">
        <title>A functionally conserved STORR gene fusion in Papaver species that diverged 16.8 million years ago.</title>
        <authorList>
            <person name="Catania T."/>
        </authorList>
    </citation>
    <scope>NUCLEOTIDE SEQUENCE</scope>
    <source>
        <strain evidence="2">S-191538</strain>
    </source>
</reference>
<feature type="domain" description="Cupin type-1" evidence="1">
    <location>
        <begin position="3"/>
        <end position="124"/>
    </location>
</feature>
<dbReference type="SMART" id="SM00835">
    <property type="entry name" value="Cupin_1"/>
    <property type="match status" value="2"/>
</dbReference>
<dbReference type="AlphaFoldDB" id="A0AA41VPH0"/>
<sequence>MDVDLTPKVSKSVYGGDGGSYFSWSPSDLPMLKEGNIGASKIALQKNGLAMPSYSDSAKVAYILQGKGIVGIYLYEAEMEKVVSIKEGDAMALPFAGEFTEFALTGANGLFTGFTTEFVKELVGSQKGIGIIKVKDGFKMLEPKEEDLKGMVMNCLEAPLDIDIKNGGRVVLLNSKSLPLVKDVGLGADLVRIDAGSMCSPGFSCDSAYQVTYIVRGSGRAQIVVKAGNLFIVPSFFTVSKIADGEGMEWFSIITPPNPEVLQASFNVSPEAEQHFRSKRLNAEIFFSAP</sequence>
<dbReference type="InterPro" id="IPR050253">
    <property type="entry name" value="Seed_Storage-Functional"/>
</dbReference>
<dbReference type="Gene3D" id="2.60.120.10">
    <property type="entry name" value="Jelly Rolls"/>
    <property type="match status" value="2"/>
</dbReference>
<protein>
    <recommendedName>
        <fullName evidence="1">Cupin type-1 domain-containing protein</fullName>
    </recommendedName>
</protein>
<evidence type="ECO:0000259" key="1">
    <source>
        <dbReference type="SMART" id="SM00835"/>
    </source>
</evidence>
<comment type="caution">
    <text evidence="2">The sequence shown here is derived from an EMBL/GenBank/DDBJ whole genome shotgun (WGS) entry which is preliminary data.</text>
</comment>
<dbReference type="InterPro" id="IPR011051">
    <property type="entry name" value="RmlC_Cupin_sf"/>
</dbReference>
<name>A0AA41VPH0_PAPNU</name>